<evidence type="ECO:0000256" key="4">
    <source>
        <dbReference type="ARBA" id="ARBA00022989"/>
    </source>
</evidence>
<comment type="similarity">
    <text evidence="6">Belongs to the major facilitator superfamily. Phosphate:H(+) symporter (TC 2.A.1.9) family.</text>
</comment>
<evidence type="ECO:0000256" key="2">
    <source>
        <dbReference type="ARBA" id="ARBA00005982"/>
    </source>
</evidence>
<evidence type="ECO:0000313" key="9">
    <source>
        <dbReference type="EMBL" id="KAL2519426.1"/>
    </source>
</evidence>
<dbReference type="InterPro" id="IPR000109">
    <property type="entry name" value="POT_fam"/>
</dbReference>
<comment type="subcellular location">
    <subcellularLocation>
        <location evidence="1">Membrane</location>
        <topology evidence="1">Multi-pass membrane protein</topology>
    </subcellularLocation>
</comment>
<evidence type="ECO:0000256" key="5">
    <source>
        <dbReference type="ARBA" id="ARBA00023136"/>
    </source>
</evidence>
<keyword evidence="3 8" id="KW-0812">Transmembrane</keyword>
<keyword evidence="4 8" id="KW-1133">Transmembrane helix</keyword>
<feature type="transmembrane region" description="Helical" evidence="8">
    <location>
        <begin position="173"/>
        <end position="194"/>
    </location>
</feature>
<evidence type="ECO:0000256" key="1">
    <source>
        <dbReference type="ARBA" id="ARBA00004141"/>
    </source>
</evidence>
<evidence type="ECO:0000256" key="7">
    <source>
        <dbReference type="SAM" id="MobiDB-lite"/>
    </source>
</evidence>
<comment type="caution">
    <text evidence="9">The sequence shown here is derived from an EMBL/GenBank/DDBJ whole genome shotgun (WGS) entry which is preliminary data.</text>
</comment>
<feature type="transmembrane region" description="Helical" evidence="8">
    <location>
        <begin position="77"/>
        <end position="94"/>
    </location>
</feature>
<comment type="similarity">
    <text evidence="2">Belongs to the major facilitator superfamily. Proton-dependent oligopeptide transporter (POT/PTR) (TC 2.A.17) family.</text>
</comment>
<gene>
    <name evidence="9" type="ORF">Adt_15673</name>
</gene>
<dbReference type="Gene3D" id="1.20.1250.20">
    <property type="entry name" value="MFS general substrate transporter like domains"/>
    <property type="match status" value="1"/>
</dbReference>
<dbReference type="CDD" id="cd17416">
    <property type="entry name" value="MFS_NPF1_2"/>
    <property type="match status" value="1"/>
</dbReference>
<evidence type="ECO:0000256" key="6">
    <source>
        <dbReference type="ARBA" id="ARBA00044504"/>
    </source>
</evidence>
<feature type="region of interest" description="Disordered" evidence="7">
    <location>
        <begin position="24"/>
        <end position="57"/>
    </location>
</feature>
<feature type="transmembrane region" description="Helical" evidence="8">
    <location>
        <begin position="134"/>
        <end position="153"/>
    </location>
</feature>
<dbReference type="Pfam" id="PF00854">
    <property type="entry name" value="PTR2"/>
    <property type="match status" value="1"/>
</dbReference>
<feature type="compositionally biased region" description="Basic and acidic residues" evidence="7">
    <location>
        <begin position="39"/>
        <end position="48"/>
    </location>
</feature>
<dbReference type="PANTHER" id="PTHR11654">
    <property type="entry name" value="OLIGOPEPTIDE TRANSPORTER-RELATED"/>
    <property type="match status" value="1"/>
</dbReference>
<organism evidence="9 10">
    <name type="scientific">Abeliophyllum distichum</name>
    <dbReference type="NCBI Taxonomy" id="126358"/>
    <lineage>
        <taxon>Eukaryota</taxon>
        <taxon>Viridiplantae</taxon>
        <taxon>Streptophyta</taxon>
        <taxon>Embryophyta</taxon>
        <taxon>Tracheophyta</taxon>
        <taxon>Spermatophyta</taxon>
        <taxon>Magnoliopsida</taxon>
        <taxon>eudicotyledons</taxon>
        <taxon>Gunneridae</taxon>
        <taxon>Pentapetalae</taxon>
        <taxon>asterids</taxon>
        <taxon>lamiids</taxon>
        <taxon>Lamiales</taxon>
        <taxon>Oleaceae</taxon>
        <taxon>Forsythieae</taxon>
        <taxon>Abeliophyllum</taxon>
    </lineage>
</organism>
<feature type="transmembrane region" description="Helical" evidence="8">
    <location>
        <begin position="223"/>
        <end position="242"/>
    </location>
</feature>
<proteinExistence type="inferred from homology"/>
<sequence>METTESKQKKLTSSWIACCTKGFPVSAYKSTPSSESEYDDKKKYHSGDSPESETAQRKPGGWKAISFVLGNETFERLASIGLLANFMVFLLTQFHMDQVMASNVLSIWSGITNFAPLVGAYLSDSYLGRFKTIAYASFGSLMGMLTLTLVAWIPQLHPPPCKAPQGHDCKGPTTSQLAVLAMGLGFLSIGGGGIRPCSLPFGVDQFDSSTEEGRKGINSFFNWYYTTFTVVLIIALTLVVYIQDSVSWVLGFGIPTTLMLCSIVLFFIGMRLYVHVKPEGSIFSGIAQSLIAAYKKRKLKLSNEIDVDGVFYDPPLKGETVVKKLLLTNKFRFLNKAAIIMEGELQADGSNSKPWRLCSIQQIEEVKCLLKTIPVWASGIICFTAMAQQGTFTVSQASKMDRHLGPHFQIPVGSLAVISMVTIGLWLPLYDRVIVPPLRKVTKVEGGITLLQRMGIGIGFSILSMVAAGLVEIKRRASALEHAGPDGIAPISVMWLAPQLILMGFAEAFNIIGQIEFYNKEFPENMSSVANSLFSCTAAGASYLSALLVNVVHKVTRGKNGQPDWLTKDINAGKVENFYFLIAGLGVLNFVYFVIVSRRYQYKTKIWIDEEEKPGFDVELNVVKQ</sequence>
<protein>
    <submittedName>
        <fullName evidence="9">Protein NRT1/PTR FAMILY 2.13</fullName>
    </submittedName>
</protein>
<dbReference type="Proteomes" id="UP001604336">
    <property type="component" value="Unassembled WGS sequence"/>
</dbReference>
<feature type="transmembrane region" description="Helical" evidence="8">
    <location>
        <begin position="100"/>
        <end position="122"/>
    </location>
</feature>
<feature type="transmembrane region" description="Helical" evidence="8">
    <location>
        <begin position="368"/>
        <end position="388"/>
    </location>
</feature>
<name>A0ABD1U347_9LAMI</name>
<reference evidence="10" key="1">
    <citation type="submission" date="2024-07" db="EMBL/GenBank/DDBJ databases">
        <title>Two chromosome-level genome assemblies of Korean endemic species Abeliophyllum distichum and Forsythia ovata (Oleaceae).</title>
        <authorList>
            <person name="Jang H."/>
        </authorList>
    </citation>
    <scope>NUCLEOTIDE SEQUENCE [LARGE SCALE GENOMIC DNA]</scope>
</reference>
<feature type="transmembrane region" description="Helical" evidence="8">
    <location>
        <begin position="578"/>
        <end position="596"/>
    </location>
</feature>
<feature type="transmembrane region" description="Helical" evidence="8">
    <location>
        <begin position="248"/>
        <end position="268"/>
    </location>
</feature>
<dbReference type="AlphaFoldDB" id="A0ABD1U347"/>
<accession>A0ABD1U347</accession>
<dbReference type="InterPro" id="IPR036259">
    <property type="entry name" value="MFS_trans_sf"/>
</dbReference>
<feature type="transmembrane region" description="Helical" evidence="8">
    <location>
        <begin position="450"/>
        <end position="471"/>
    </location>
</feature>
<feature type="transmembrane region" description="Helical" evidence="8">
    <location>
        <begin position="533"/>
        <end position="553"/>
    </location>
</feature>
<evidence type="ECO:0000313" key="10">
    <source>
        <dbReference type="Proteomes" id="UP001604336"/>
    </source>
</evidence>
<evidence type="ECO:0000256" key="8">
    <source>
        <dbReference type="SAM" id="Phobius"/>
    </source>
</evidence>
<keyword evidence="10" id="KW-1185">Reference proteome</keyword>
<evidence type="ECO:0000256" key="3">
    <source>
        <dbReference type="ARBA" id="ARBA00022692"/>
    </source>
</evidence>
<dbReference type="GO" id="GO:0016020">
    <property type="term" value="C:membrane"/>
    <property type="evidence" value="ECO:0007669"/>
    <property type="project" value="UniProtKB-SubCell"/>
</dbReference>
<keyword evidence="5 8" id="KW-0472">Membrane</keyword>
<dbReference type="EMBL" id="JBFOLK010000004">
    <property type="protein sequence ID" value="KAL2519426.1"/>
    <property type="molecule type" value="Genomic_DNA"/>
</dbReference>
<feature type="transmembrane region" description="Helical" evidence="8">
    <location>
        <begin position="408"/>
        <end position="429"/>
    </location>
</feature>
<dbReference type="SUPFAM" id="SSF103473">
    <property type="entry name" value="MFS general substrate transporter"/>
    <property type="match status" value="1"/>
</dbReference>
<feature type="transmembrane region" description="Helical" evidence="8">
    <location>
        <begin position="491"/>
        <end position="512"/>
    </location>
</feature>